<keyword evidence="3" id="KW-1185">Reference proteome</keyword>
<gene>
    <name evidence="2" type="ORF">T01_8595</name>
</gene>
<name>A0A0V1B9J5_TRISP</name>
<protein>
    <submittedName>
        <fullName evidence="2">Uncharacterized protein</fullName>
    </submittedName>
</protein>
<feature type="transmembrane region" description="Helical" evidence="1">
    <location>
        <begin position="37"/>
        <end position="57"/>
    </location>
</feature>
<dbReference type="Proteomes" id="UP000054776">
    <property type="component" value="Unassembled WGS sequence"/>
</dbReference>
<keyword evidence="1" id="KW-0472">Membrane</keyword>
<proteinExistence type="predicted"/>
<dbReference type="InParanoid" id="A0A0V1B9J5"/>
<organism evidence="2 3">
    <name type="scientific">Trichinella spiralis</name>
    <name type="common">Trichina worm</name>
    <dbReference type="NCBI Taxonomy" id="6334"/>
    <lineage>
        <taxon>Eukaryota</taxon>
        <taxon>Metazoa</taxon>
        <taxon>Ecdysozoa</taxon>
        <taxon>Nematoda</taxon>
        <taxon>Enoplea</taxon>
        <taxon>Dorylaimia</taxon>
        <taxon>Trichinellida</taxon>
        <taxon>Trichinellidae</taxon>
        <taxon>Trichinella</taxon>
    </lineage>
</organism>
<accession>A0A0V1B9J5</accession>
<keyword evidence="1" id="KW-1133">Transmembrane helix</keyword>
<dbReference type="STRING" id="6334.A0A0V1B9J5"/>
<reference evidence="2 3" key="1">
    <citation type="submission" date="2015-01" db="EMBL/GenBank/DDBJ databases">
        <title>Evolution of Trichinella species and genotypes.</title>
        <authorList>
            <person name="Korhonen P.K."/>
            <person name="Edoardo P."/>
            <person name="Giuseppe L.R."/>
            <person name="Gasser R.B."/>
        </authorList>
    </citation>
    <scope>NUCLEOTIDE SEQUENCE [LARGE SCALE GENOMIC DNA]</scope>
    <source>
        <strain evidence="2">ISS3</strain>
    </source>
</reference>
<evidence type="ECO:0000256" key="1">
    <source>
        <dbReference type="SAM" id="Phobius"/>
    </source>
</evidence>
<evidence type="ECO:0000313" key="2">
    <source>
        <dbReference type="EMBL" id="KRY33484.1"/>
    </source>
</evidence>
<dbReference type="AlphaFoldDB" id="A0A0V1B9J5"/>
<keyword evidence="1" id="KW-0812">Transmembrane</keyword>
<evidence type="ECO:0000313" key="3">
    <source>
        <dbReference type="Proteomes" id="UP000054776"/>
    </source>
</evidence>
<comment type="caution">
    <text evidence="2">The sequence shown here is derived from an EMBL/GenBank/DDBJ whole genome shotgun (WGS) entry which is preliminary data.</text>
</comment>
<sequence>MVLSQFKLASRLIKLGISLKTESFHYDYDYDAIFEQYHAMMMMMMMMMMIVLCKHVTQCNAHSFQSHDHYNGHMLEDGCTFFGFWCWQE</sequence>
<dbReference type="EMBL" id="JYDH01000081">
    <property type="protein sequence ID" value="KRY33484.1"/>
    <property type="molecule type" value="Genomic_DNA"/>
</dbReference>